<protein>
    <submittedName>
        <fullName evidence="1">Uncharacterized protein</fullName>
    </submittedName>
</protein>
<dbReference type="RefSeq" id="WP_190564007.1">
    <property type="nucleotide sequence ID" value="NZ_JACJQU010000018.1"/>
</dbReference>
<organism evidence="1 2">
    <name type="scientific">Anabaena sphaerica FACHB-251</name>
    <dbReference type="NCBI Taxonomy" id="2692883"/>
    <lineage>
        <taxon>Bacteria</taxon>
        <taxon>Bacillati</taxon>
        <taxon>Cyanobacteriota</taxon>
        <taxon>Cyanophyceae</taxon>
        <taxon>Nostocales</taxon>
        <taxon>Nostocaceae</taxon>
        <taxon>Anabaena</taxon>
    </lineage>
</organism>
<reference evidence="2" key="1">
    <citation type="journal article" date="2020" name="ISME J.">
        <title>Comparative genomics reveals insights into cyanobacterial evolution and habitat adaptation.</title>
        <authorList>
            <person name="Chen M.Y."/>
            <person name="Teng W.K."/>
            <person name="Zhao L."/>
            <person name="Hu C.X."/>
            <person name="Zhou Y.K."/>
            <person name="Han B.P."/>
            <person name="Song L.R."/>
            <person name="Shu W.S."/>
        </authorList>
    </citation>
    <scope>NUCLEOTIDE SEQUENCE [LARGE SCALE GENOMIC DNA]</scope>
    <source>
        <strain evidence="2">FACHB-251</strain>
    </source>
</reference>
<evidence type="ECO:0000313" key="1">
    <source>
        <dbReference type="EMBL" id="MBD2296045.1"/>
    </source>
</evidence>
<dbReference type="EMBL" id="JACJQU010000018">
    <property type="protein sequence ID" value="MBD2296045.1"/>
    <property type="molecule type" value="Genomic_DNA"/>
</dbReference>
<gene>
    <name evidence="1" type="ORF">H6G06_21840</name>
</gene>
<accession>A0A927A424</accession>
<comment type="caution">
    <text evidence="1">The sequence shown here is derived from an EMBL/GenBank/DDBJ whole genome shotgun (WGS) entry which is preliminary data.</text>
</comment>
<dbReference type="Proteomes" id="UP000662185">
    <property type="component" value="Unassembled WGS sequence"/>
</dbReference>
<keyword evidence="2" id="KW-1185">Reference proteome</keyword>
<evidence type="ECO:0000313" key="2">
    <source>
        <dbReference type="Proteomes" id="UP000662185"/>
    </source>
</evidence>
<dbReference type="AlphaFoldDB" id="A0A927A424"/>
<name>A0A927A424_9NOST</name>
<proteinExistence type="predicted"/>
<sequence length="46" mass="5562">MTNIIWDKLYQIFQSYVALKPGENLQQWEHELARKCCQDIEIQVTH</sequence>